<dbReference type="SUPFAM" id="SSF49599">
    <property type="entry name" value="TRAF domain-like"/>
    <property type="match status" value="1"/>
</dbReference>
<evidence type="ECO:0000313" key="4">
    <source>
        <dbReference type="EMBL" id="VFQ71001.1"/>
    </source>
</evidence>
<evidence type="ECO:0000256" key="1">
    <source>
        <dbReference type="ARBA" id="ARBA00023054"/>
    </source>
</evidence>
<dbReference type="InterPro" id="IPR050804">
    <property type="entry name" value="MCC"/>
</dbReference>
<evidence type="ECO:0000256" key="2">
    <source>
        <dbReference type="SAM" id="Coils"/>
    </source>
</evidence>
<dbReference type="PANTHER" id="PTHR46236">
    <property type="entry name" value="TRAF-LIKE SUPERFAMILY PROTEIN"/>
    <property type="match status" value="1"/>
</dbReference>
<dbReference type="SMART" id="SM00061">
    <property type="entry name" value="MATH"/>
    <property type="match status" value="1"/>
</dbReference>
<feature type="domain" description="MATH" evidence="3">
    <location>
        <begin position="1"/>
        <end position="127"/>
    </location>
</feature>
<name>A0A484L3W1_9ASTE</name>
<dbReference type="CDD" id="cd00121">
    <property type="entry name" value="MATH"/>
    <property type="match status" value="1"/>
</dbReference>
<dbReference type="OrthoDB" id="1303247at2759"/>
<evidence type="ECO:0000259" key="3">
    <source>
        <dbReference type="PROSITE" id="PS50144"/>
    </source>
</evidence>
<proteinExistence type="predicted"/>
<organism evidence="4 5">
    <name type="scientific">Cuscuta campestris</name>
    <dbReference type="NCBI Taxonomy" id="132261"/>
    <lineage>
        <taxon>Eukaryota</taxon>
        <taxon>Viridiplantae</taxon>
        <taxon>Streptophyta</taxon>
        <taxon>Embryophyta</taxon>
        <taxon>Tracheophyta</taxon>
        <taxon>Spermatophyta</taxon>
        <taxon>Magnoliopsida</taxon>
        <taxon>eudicotyledons</taxon>
        <taxon>Gunneridae</taxon>
        <taxon>Pentapetalae</taxon>
        <taxon>asterids</taxon>
        <taxon>lamiids</taxon>
        <taxon>Solanales</taxon>
        <taxon>Convolvulaceae</taxon>
        <taxon>Cuscuteae</taxon>
        <taxon>Cuscuta</taxon>
        <taxon>Cuscuta subgen. Grammica</taxon>
        <taxon>Cuscuta sect. Cleistogrammica</taxon>
    </lineage>
</organism>
<dbReference type="InterPro" id="IPR002083">
    <property type="entry name" value="MATH/TRAF_dom"/>
</dbReference>
<dbReference type="AlphaFoldDB" id="A0A484L3W1"/>
<dbReference type="InterPro" id="IPR008974">
    <property type="entry name" value="TRAF-like"/>
</dbReference>
<gene>
    <name evidence="4" type="ORF">CCAM_LOCUS12777</name>
</gene>
<accession>A0A484L3W1</accession>
<keyword evidence="1 2" id="KW-0175">Coiled coil</keyword>
<dbReference type="Proteomes" id="UP000595140">
    <property type="component" value="Unassembled WGS sequence"/>
</dbReference>
<sequence>MSKFTWRIENFSKLDAKKLFSVAFIVNDYQWRLSLYPKGNNADRHLSLYLGVVRSSALPDDWSIKAKFSLALINQIDRNKTIKKDTEHTFNSQESYWGFTKYTRLDQFHDKTGGFLVGDTCLIEAELFVTDASSPKKDLDSSADSMYIQAQSLLDSLPKIQSASETNVTTTLEMPMFKGHATYAKEILDKLISSSLDDLADPKHESAMMQSLSTLADNLSLFSDVQAKAVKDLKATYPQIMQEWRDSRQVKKGSDHLWTTFEKTKSLLEGLVKTYEAIETKLKDLDDKKKEVKTELEGVKSRIQQLKEERVEVSEQTKVVCSLAKDLFSKVEEEEVEVDCAKRKLEQSLKEKWASIRQLFA</sequence>
<dbReference type="EMBL" id="OOIL02000988">
    <property type="protein sequence ID" value="VFQ71001.1"/>
    <property type="molecule type" value="Genomic_DNA"/>
</dbReference>
<dbReference type="Gene3D" id="2.60.210.10">
    <property type="entry name" value="Apoptosis, Tumor Necrosis Factor Receptor Associated Protein 2, Chain A"/>
    <property type="match status" value="1"/>
</dbReference>
<dbReference type="PANTHER" id="PTHR46236:SF35">
    <property type="entry name" value="MATH DOMAIN-CONTAINING PROTEIN"/>
    <property type="match status" value="1"/>
</dbReference>
<protein>
    <recommendedName>
        <fullName evidence="3">MATH domain-containing protein</fullName>
    </recommendedName>
</protein>
<keyword evidence="5" id="KW-1185">Reference proteome</keyword>
<dbReference type="Pfam" id="PF22486">
    <property type="entry name" value="MATH_2"/>
    <property type="match status" value="1"/>
</dbReference>
<reference evidence="4 5" key="1">
    <citation type="submission" date="2018-04" db="EMBL/GenBank/DDBJ databases">
        <authorList>
            <person name="Vogel A."/>
        </authorList>
    </citation>
    <scope>NUCLEOTIDE SEQUENCE [LARGE SCALE GENOMIC DNA]</scope>
</reference>
<dbReference type="PROSITE" id="PS50144">
    <property type="entry name" value="MATH"/>
    <property type="match status" value="1"/>
</dbReference>
<evidence type="ECO:0000313" key="5">
    <source>
        <dbReference type="Proteomes" id="UP000595140"/>
    </source>
</evidence>
<feature type="coiled-coil region" evidence="2">
    <location>
        <begin position="268"/>
        <end position="351"/>
    </location>
</feature>